<dbReference type="InterPro" id="IPR050219">
    <property type="entry name" value="DnaG_primase"/>
</dbReference>
<dbReference type="FunFam" id="3.90.980.10:FF:000001">
    <property type="entry name" value="DNA primase"/>
    <property type="match status" value="1"/>
</dbReference>
<dbReference type="Pfam" id="PF13155">
    <property type="entry name" value="Toprim_2"/>
    <property type="match status" value="1"/>
</dbReference>
<reference evidence="16 17" key="1">
    <citation type="submission" date="2016-11" db="EMBL/GenBank/DDBJ databases">
        <title>Comparative genomics of Acidibacillus ferroxidans species.</title>
        <authorList>
            <person name="Oliveira G."/>
            <person name="Nunes G."/>
            <person name="Oliveira R."/>
            <person name="Araujo F."/>
            <person name="Salim A."/>
            <person name="Scholte L."/>
            <person name="Morais D."/>
            <person name="Nancucheo I."/>
            <person name="Johnson D.B."/>
            <person name="Grail B."/>
            <person name="Bittencourt J."/>
            <person name="Valadares R."/>
        </authorList>
    </citation>
    <scope>NUCLEOTIDE SEQUENCE [LARGE SCALE GENOMIC DNA]</scope>
    <source>
        <strain evidence="16 17">Y002</strain>
    </source>
</reference>
<dbReference type="GO" id="GO:1990077">
    <property type="term" value="C:primosome complex"/>
    <property type="evidence" value="ECO:0007669"/>
    <property type="project" value="UniProtKB-KW"/>
</dbReference>
<evidence type="ECO:0000256" key="14">
    <source>
        <dbReference type="PIRSR" id="PIRSR002811-1"/>
    </source>
</evidence>
<evidence type="ECO:0000256" key="1">
    <source>
        <dbReference type="ARBA" id="ARBA00022478"/>
    </source>
</evidence>
<keyword evidence="17" id="KW-1185">Reference proteome</keyword>
<dbReference type="PIRSF" id="PIRSF002811">
    <property type="entry name" value="DnaG"/>
    <property type="match status" value="1"/>
</dbReference>
<keyword evidence="8 12" id="KW-0862">Zinc</keyword>
<evidence type="ECO:0000313" key="17">
    <source>
        <dbReference type="Proteomes" id="UP000245380"/>
    </source>
</evidence>
<evidence type="ECO:0000256" key="10">
    <source>
        <dbReference type="ARBA" id="ARBA00023125"/>
    </source>
</evidence>
<name>A0A2U3D6F8_SULT2</name>
<dbReference type="InterPro" id="IPR036977">
    <property type="entry name" value="DNA_primase_Znf_CHC2"/>
</dbReference>
<accession>A0A2U3D6F8</accession>
<dbReference type="InterPro" id="IPR006295">
    <property type="entry name" value="DNA_primase_DnaG"/>
</dbReference>
<evidence type="ECO:0000256" key="13">
    <source>
        <dbReference type="PIRNR" id="PIRNR002811"/>
    </source>
</evidence>
<comment type="function">
    <text evidence="12 13">RNA polymerase that catalyzes the synthesis of short RNA molecules used as primers for DNA polymerase during DNA replication.</text>
</comment>
<dbReference type="Gene3D" id="3.90.980.10">
    <property type="entry name" value="DNA primase, catalytic core, N-terminal domain"/>
    <property type="match status" value="1"/>
</dbReference>
<dbReference type="GO" id="GO:0008270">
    <property type="term" value="F:zinc ion binding"/>
    <property type="evidence" value="ECO:0007669"/>
    <property type="project" value="UniProtKB-UniRule"/>
</dbReference>
<dbReference type="EMBL" id="MPDK01000024">
    <property type="protein sequence ID" value="PWI56854.1"/>
    <property type="molecule type" value="Genomic_DNA"/>
</dbReference>
<evidence type="ECO:0000256" key="3">
    <source>
        <dbReference type="ARBA" id="ARBA00022679"/>
    </source>
</evidence>
<keyword evidence="11 12" id="KW-0804">Transcription</keyword>
<comment type="domain">
    <text evidence="12">Contains an N-terminal zinc-binding domain, a central core domain that contains the primase activity, and a C-terminal DnaB-binding domain.</text>
</comment>
<keyword evidence="4 12" id="KW-0548">Nucleotidyltransferase</keyword>
<feature type="zinc finger region" description="CHC2-type" evidence="12 14">
    <location>
        <begin position="40"/>
        <end position="64"/>
    </location>
</feature>
<evidence type="ECO:0000256" key="5">
    <source>
        <dbReference type="ARBA" id="ARBA00022705"/>
    </source>
</evidence>
<keyword evidence="2 12" id="KW-0639">Primosome</keyword>
<dbReference type="FunFam" id="3.90.580.10:FF:000001">
    <property type="entry name" value="DNA primase"/>
    <property type="match status" value="1"/>
</dbReference>
<dbReference type="GO" id="GO:0006269">
    <property type="term" value="P:DNA replication, synthesis of primer"/>
    <property type="evidence" value="ECO:0007669"/>
    <property type="project" value="UniProtKB-UniRule"/>
</dbReference>
<dbReference type="NCBIfam" id="TIGR01391">
    <property type="entry name" value="dnaG"/>
    <property type="match status" value="1"/>
</dbReference>
<dbReference type="GO" id="GO:0000428">
    <property type="term" value="C:DNA-directed RNA polymerase complex"/>
    <property type="evidence" value="ECO:0007669"/>
    <property type="project" value="UniProtKB-KW"/>
</dbReference>
<dbReference type="FunFam" id="3.40.1360.10:FF:000002">
    <property type="entry name" value="DNA primase"/>
    <property type="match status" value="1"/>
</dbReference>
<gene>
    <name evidence="12" type="primary">dnaG</name>
    <name evidence="16" type="ORF">BM613_11485</name>
</gene>
<keyword evidence="10 12" id="KW-0238">DNA-binding</keyword>
<dbReference type="GO" id="GO:0003677">
    <property type="term" value="F:DNA binding"/>
    <property type="evidence" value="ECO:0007669"/>
    <property type="project" value="UniProtKB-KW"/>
</dbReference>
<evidence type="ECO:0000256" key="2">
    <source>
        <dbReference type="ARBA" id="ARBA00022515"/>
    </source>
</evidence>
<dbReference type="InterPro" id="IPR002694">
    <property type="entry name" value="Znf_CHC2"/>
</dbReference>
<dbReference type="SUPFAM" id="SSF57783">
    <property type="entry name" value="Zinc beta-ribbon"/>
    <property type="match status" value="1"/>
</dbReference>
<dbReference type="Pfam" id="PF01807">
    <property type="entry name" value="Zn_ribbon_DnaG"/>
    <property type="match status" value="1"/>
</dbReference>
<dbReference type="SMART" id="SM00400">
    <property type="entry name" value="ZnF_CHCC"/>
    <property type="match status" value="1"/>
</dbReference>
<keyword evidence="3 12" id="KW-0808">Transferase</keyword>
<dbReference type="Gene3D" id="1.10.860.10">
    <property type="entry name" value="DNAb Helicase, Chain A"/>
    <property type="match status" value="1"/>
</dbReference>
<dbReference type="AlphaFoldDB" id="A0A2U3D6F8"/>
<dbReference type="CDD" id="cd03364">
    <property type="entry name" value="TOPRIM_DnaG_primases"/>
    <property type="match status" value="1"/>
</dbReference>
<evidence type="ECO:0000259" key="15">
    <source>
        <dbReference type="PROSITE" id="PS50880"/>
    </source>
</evidence>
<evidence type="ECO:0000256" key="11">
    <source>
        <dbReference type="ARBA" id="ARBA00023163"/>
    </source>
</evidence>
<dbReference type="Gene3D" id="3.90.580.10">
    <property type="entry name" value="Zinc finger, CHC2-type domain"/>
    <property type="match status" value="1"/>
</dbReference>
<dbReference type="InterPro" id="IPR006171">
    <property type="entry name" value="TOPRIM_dom"/>
</dbReference>
<dbReference type="Gene3D" id="3.40.1360.10">
    <property type="match status" value="1"/>
</dbReference>
<protein>
    <recommendedName>
        <fullName evidence="12 13">DNA primase</fullName>
        <ecNumber evidence="12">2.7.7.101</ecNumber>
    </recommendedName>
</protein>
<dbReference type="EC" id="2.7.7.101" evidence="12"/>
<dbReference type="InterPro" id="IPR037068">
    <property type="entry name" value="DNA_primase_core_N_sf"/>
</dbReference>
<proteinExistence type="inferred from homology"/>
<dbReference type="InterPro" id="IPR030846">
    <property type="entry name" value="DnaG_bac"/>
</dbReference>
<dbReference type="GO" id="GO:0003899">
    <property type="term" value="F:DNA-directed RNA polymerase activity"/>
    <property type="evidence" value="ECO:0007669"/>
    <property type="project" value="UniProtKB-UniRule"/>
</dbReference>
<evidence type="ECO:0000256" key="8">
    <source>
        <dbReference type="ARBA" id="ARBA00022833"/>
    </source>
</evidence>
<evidence type="ECO:0000256" key="9">
    <source>
        <dbReference type="ARBA" id="ARBA00022842"/>
    </source>
</evidence>
<evidence type="ECO:0000256" key="4">
    <source>
        <dbReference type="ARBA" id="ARBA00022695"/>
    </source>
</evidence>
<dbReference type="SMART" id="SM00493">
    <property type="entry name" value="TOPRIM"/>
    <property type="match status" value="1"/>
</dbReference>
<sequence length="638" mass="72052">MSMRIPEEFLALLRQKVDIVDVISEYVRLKRVGRSLVGLCPFHSERTPSFHVTPGKGFYHCFGCGAGGTAVTFLMEIEQLTFPQAIERLAKRAGLPMPQVENDPLESEDRKRREQLYEVNALATKFYNHILMNHPAGAQGLSYLLGRGLTKKTIAQFQLGFAPWGGRELVRFLRKREFSTDVIVEAGLGMLTSDGELVDRYRNRVMFPIGALQGRTIGFGGRALGSEEPKYLNTQETPIFRKRNVLYGYALARQAIRKTGQVVLLEGYMDVIALHQHGLANAVATLGTALTQEQASILRRVVLDDVILLYDSDSAGQKAALKSIEILREMEIPLRVASIPDAKDPDEAVRELGADRFKAECLEQTMSALQFQLLQLTHKHPNHLTSDRLDYLRDAVNILAEEDSSIEREAMLEWLSKTYSISVAALRDDLQTQLRTKSKRPQANAFAKKWDTIRHMPQDLESGRKSTPIDERLPLRHEVAERQLLVYMLLDSDVVKQVQMSVHSEFSLPMHSALQAYLYAFYAEHEHADPELFLATIDDSAVLQFATKLLQEAIESAEPDHAPDPQVVRDYIQCLIDHDLEREMARVSSELKRALEQGDTLAMKQAEEELWRLRSELAKGSKPALIVQAPRTGRRSGR</sequence>
<keyword evidence="7 12" id="KW-0863">Zinc-finger</keyword>
<comment type="similarity">
    <text evidence="12 13">Belongs to the DnaG primase family.</text>
</comment>
<dbReference type="InterPro" id="IPR013264">
    <property type="entry name" value="DNAG_N"/>
</dbReference>
<keyword evidence="1 12" id="KW-0240">DNA-directed RNA polymerase</keyword>
<dbReference type="PANTHER" id="PTHR30313">
    <property type="entry name" value="DNA PRIMASE"/>
    <property type="match status" value="1"/>
</dbReference>
<feature type="domain" description="Toprim" evidence="15">
    <location>
        <begin position="260"/>
        <end position="342"/>
    </location>
</feature>
<comment type="subunit">
    <text evidence="12">Monomer. Interacts with DnaB.</text>
</comment>
<dbReference type="Proteomes" id="UP000245380">
    <property type="component" value="Unassembled WGS sequence"/>
</dbReference>
<keyword evidence="5 12" id="KW-0235">DNA replication</keyword>
<evidence type="ECO:0000313" key="16">
    <source>
        <dbReference type="EMBL" id="PWI56854.1"/>
    </source>
</evidence>
<comment type="caution">
    <text evidence="16">The sequence shown here is derived from an EMBL/GenBank/DDBJ whole genome shotgun (WGS) entry which is preliminary data.</text>
</comment>
<dbReference type="HAMAP" id="MF_00974">
    <property type="entry name" value="DNA_primase_DnaG"/>
    <property type="match status" value="1"/>
</dbReference>
<keyword evidence="9" id="KW-0460">Magnesium</keyword>
<dbReference type="GO" id="GO:0005737">
    <property type="term" value="C:cytoplasm"/>
    <property type="evidence" value="ECO:0007669"/>
    <property type="project" value="TreeGrafter"/>
</dbReference>
<dbReference type="Pfam" id="PF08275">
    <property type="entry name" value="DNAG_N"/>
    <property type="match status" value="1"/>
</dbReference>
<evidence type="ECO:0000256" key="7">
    <source>
        <dbReference type="ARBA" id="ARBA00022771"/>
    </source>
</evidence>
<dbReference type="InterPro" id="IPR016136">
    <property type="entry name" value="DNA_helicase_N/primase_C"/>
</dbReference>
<dbReference type="PROSITE" id="PS50880">
    <property type="entry name" value="TOPRIM"/>
    <property type="match status" value="1"/>
</dbReference>
<keyword evidence="6 12" id="KW-0479">Metal-binding</keyword>
<dbReference type="PANTHER" id="PTHR30313:SF2">
    <property type="entry name" value="DNA PRIMASE"/>
    <property type="match status" value="1"/>
</dbReference>
<dbReference type="SUPFAM" id="SSF56731">
    <property type="entry name" value="DNA primase core"/>
    <property type="match status" value="1"/>
</dbReference>
<comment type="catalytic activity">
    <reaction evidence="12">
        <text>ssDNA + n NTP = ssDNA/pppN(pN)n-1 hybrid + (n-1) diphosphate.</text>
        <dbReference type="EC" id="2.7.7.101"/>
    </reaction>
</comment>
<evidence type="ECO:0000256" key="12">
    <source>
        <dbReference type="HAMAP-Rule" id="MF_00974"/>
    </source>
</evidence>
<dbReference type="OrthoDB" id="9803773at2"/>
<comment type="cofactor">
    <cofactor evidence="12 13 14">
        <name>Zn(2+)</name>
        <dbReference type="ChEBI" id="CHEBI:29105"/>
    </cofactor>
    <text evidence="12 13 14">Binds 1 zinc ion per monomer.</text>
</comment>
<organism evidence="16 17">
    <name type="scientific">Sulfoacidibacillus thermotolerans</name>
    <name type="common">Acidibacillus sulfuroxidans</name>
    <dbReference type="NCBI Taxonomy" id="1765684"/>
    <lineage>
        <taxon>Bacteria</taxon>
        <taxon>Bacillati</taxon>
        <taxon>Bacillota</taxon>
        <taxon>Bacilli</taxon>
        <taxon>Bacillales</taxon>
        <taxon>Alicyclobacillaceae</taxon>
        <taxon>Sulfoacidibacillus</taxon>
    </lineage>
</organism>
<dbReference type="InterPro" id="IPR034151">
    <property type="entry name" value="TOPRIM_DnaG_bac"/>
</dbReference>
<evidence type="ECO:0000256" key="6">
    <source>
        <dbReference type="ARBA" id="ARBA00022723"/>
    </source>
</evidence>